<protein>
    <submittedName>
        <fullName evidence="2">Uncharacterized protein</fullName>
    </submittedName>
</protein>
<name>A0A1I7WJB6_HETBA</name>
<keyword evidence="1" id="KW-1185">Reference proteome</keyword>
<dbReference type="WBParaSite" id="Hba_05105">
    <property type="protein sequence ID" value="Hba_05105"/>
    <property type="gene ID" value="Hba_05105"/>
</dbReference>
<dbReference type="AlphaFoldDB" id="A0A1I7WJB6"/>
<reference evidence="2" key="1">
    <citation type="submission" date="2016-11" db="UniProtKB">
        <authorList>
            <consortium name="WormBaseParasite"/>
        </authorList>
    </citation>
    <scope>IDENTIFICATION</scope>
</reference>
<proteinExistence type="predicted"/>
<sequence>MLLTITSLDTLSDAMRKAGLESTNIIFEISINEIINIILEVCNHF</sequence>
<organism evidence="1 2">
    <name type="scientific">Heterorhabditis bacteriophora</name>
    <name type="common">Entomopathogenic nematode worm</name>
    <dbReference type="NCBI Taxonomy" id="37862"/>
    <lineage>
        <taxon>Eukaryota</taxon>
        <taxon>Metazoa</taxon>
        <taxon>Ecdysozoa</taxon>
        <taxon>Nematoda</taxon>
        <taxon>Chromadorea</taxon>
        <taxon>Rhabditida</taxon>
        <taxon>Rhabditina</taxon>
        <taxon>Rhabditomorpha</taxon>
        <taxon>Strongyloidea</taxon>
        <taxon>Heterorhabditidae</taxon>
        <taxon>Heterorhabditis</taxon>
    </lineage>
</organism>
<evidence type="ECO:0000313" key="1">
    <source>
        <dbReference type="Proteomes" id="UP000095283"/>
    </source>
</evidence>
<dbReference type="Proteomes" id="UP000095283">
    <property type="component" value="Unplaced"/>
</dbReference>
<accession>A0A1I7WJB6</accession>
<evidence type="ECO:0000313" key="2">
    <source>
        <dbReference type="WBParaSite" id="Hba_05105"/>
    </source>
</evidence>